<keyword evidence="5 6" id="KW-0472">Membrane</keyword>
<comment type="subcellular location">
    <subcellularLocation>
        <location evidence="1">Membrane</location>
    </subcellularLocation>
</comment>
<evidence type="ECO:0000313" key="8">
    <source>
        <dbReference type="Proteomes" id="UP000011761"/>
    </source>
</evidence>
<dbReference type="KEGG" id="bcom:BAUCODRAFT_36628"/>
<evidence type="ECO:0000313" key="7">
    <source>
        <dbReference type="EMBL" id="EMC94152.1"/>
    </source>
</evidence>
<dbReference type="AlphaFoldDB" id="M2LIX2"/>
<keyword evidence="4 6" id="KW-1133">Transmembrane helix</keyword>
<dbReference type="HOGENOM" id="CLU_2157896_0_0_1"/>
<dbReference type="OrthoDB" id="2802411at2759"/>
<dbReference type="InterPro" id="IPR000612">
    <property type="entry name" value="PMP3"/>
</dbReference>
<feature type="transmembrane region" description="Helical" evidence="6">
    <location>
        <begin position="45"/>
        <end position="68"/>
    </location>
</feature>
<evidence type="ECO:0000256" key="4">
    <source>
        <dbReference type="ARBA" id="ARBA00022989"/>
    </source>
</evidence>
<dbReference type="Proteomes" id="UP000011761">
    <property type="component" value="Unassembled WGS sequence"/>
</dbReference>
<evidence type="ECO:0000256" key="5">
    <source>
        <dbReference type="ARBA" id="ARBA00023136"/>
    </source>
</evidence>
<accession>M2LIX2</accession>
<evidence type="ECO:0000256" key="3">
    <source>
        <dbReference type="ARBA" id="ARBA00022692"/>
    </source>
</evidence>
<dbReference type="PANTHER" id="PTHR21659:SF42">
    <property type="entry name" value="UPF0057 MEMBRANE PROTEIN ZK632.10-RELATED"/>
    <property type="match status" value="1"/>
</dbReference>
<name>M2LIX2_BAUPA</name>
<dbReference type="RefSeq" id="XP_007678671.1">
    <property type="nucleotide sequence ID" value="XM_007680481.1"/>
</dbReference>
<proteinExistence type="inferred from homology"/>
<evidence type="ECO:0000256" key="1">
    <source>
        <dbReference type="ARBA" id="ARBA00004370"/>
    </source>
</evidence>
<dbReference type="GeneID" id="19113012"/>
<reference evidence="7 8" key="1">
    <citation type="journal article" date="2012" name="PLoS Pathog.">
        <title>Diverse lifestyles and strategies of plant pathogenesis encoded in the genomes of eighteen Dothideomycetes fungi.</title>
        <authorList>
            <person name="Ohm R.A."/>
            <person name="Feau N."/>
            <person name="Henrissat B."/>
            <person name="Schoch C.L."/>
            <person name="Horwitz B.A."/>
            <person name="Barry K.W."/>
            <person name="Condon B.J."/>
            <person name="Copeland A.C."/>
            <person name="Dhillon B."/>
            <person name="Glaser F."/>
            <person name="Hesse C.N."/>
            <person name="Kosti I."/>
            <person name="LaButti K."/>
            <person name="Lindquist E.A."/>
            <person name="Lucas S."/>
            <person name="Salamov A.A."/>
            <person name="Bradshaw R.E."/>
            <person name="Ciuffetti L."/>
            <person name="Hamelin R.C."/>
            <person name="Kema G.H.J."/>
            <person name="Lawrence C."/>
            <person name="Scott J.A."/>
            <person name="Spatafora J.W."/>
            <person name="Turgeon B.G."/>
            <person name="de Wit P.J.G.M."/>
            <person name="Zhong S."/>
            <person name="Goodwin S.B."/>
            <person name="Grigoriev I.V."/>
        </authorList>
    </citation>
    <scope>NUCLEOTIDE SEQUENCE [LARGE SCALE GENOMIC DNA]</scope>
    <source>
        <strain evidence="7 8">UAMH 10762</strain>
    </source>
</reference>
<gene>
    <name evidence="7" type="ORF">BAUCODRAFT_36628</name>
</gene>
<organism evidence="7 8">
    <name type="scientific">Baudoinia panamericana (strain UAMH 10762)</name>
    <name type="common">Angels' share fungus</name>
    <name type="synonym">Baudoinia compniacensis (strain UAMH 10762)</name>
    <dbReference type="NCBI Taxonomy" id="717646"/>
    <lineage>
        <taxon>Eukaryota</taxon>
        <taxon>Fungi</taxon>
        <taxon>Dikarya</taxon>
        <taxon>Ascomycota</taxon>
        <taxon>Pezizomycotina</taxon>
        <taxon>Dothideomycetes</taxon>
        <taxon>Dothideomycetidae</taxon>
        <taxon>Mycosphaerellales</taxon>
        <taxon>Teratosphaeriaceae</taxon>
        <taxon>Baudoinia</taxon>
    </lineage>
</organism>
<keyword evidence="3 6" id="KW-0812">Transmembrane</keyword>
<comment type="similarity">
    <text evidence="2">Belongs to the UPF0057 (PMP3) family.</text>
</comment>
<protein>
    <submittedName>
        <fullName evidence="7">Uncharacterized protein</fullName>
    </submittedName>
</protein>
<dbReference type="Pfam" id="PF01679">
    <property type="entry name" value="Pmp3"/>
    <property type="match status" value="1"/>
</dbReference>
<feature type="transmembrane region" description="Helical" evidence="6">
    <location>
        <begin position="7"/>
        <end position="25"/>
    </location>
</feature>
<keyword evidence="8" id="KW-1185">Reference proteome</keyword>
<dbReference type="PANTHER" id="PTHR21659">
    <property type="entry name" value="HYDROPHOBIC PROTEIN RCI2 LOW TEMPERATURE AND SALT RESPONSIVE PROTEIN LTI6 -RELATED"/>
    <property type="match status" value="1"/>
</dbReference>
<sequence length="111" mass="11903">MASDGTASIILIVIITIFRTSATLYPPNSASLERSADNMLVPPVGVFLISGCSADLLINILLTCLGYFPGHVSAAPPSPSLTVRVYFRYSDADFGDGCIVDPRFLPRVRLL</sequence>
<evidence type="ECO:0000256" key="2">
    <source>
        <dbReference type="ARBA" id="ARBA00009530"/>
    </source>
</evidence>
<evidence type="ECO:0000256" key="6">
    <source>
        <dbReference type="SAM" id="Phobius"/>
    </source>
</evidence>
<dbReference type="GO" id="GO:0016020">
    <property type="term" value="C:membrane"/>
    <property type="evidence" value="ECO:0007669"/>
    <property type="project" value="UniProtKB-SubCell"/>
</dbReference>
<dbReference type="EMBL" id="KB445559">
    <property type="protein sequence ID" value="EMC94152.1"/>
    <property type="molecule type" value="Genomic_DNA"/>
</dbReference>